<keyword evidence="1" id="KW-0812">Transmembrane</keyword>
<reference evidence="2 4" key="2">
    <citation type="submission" date="2018-07" db="EMBL/GenBank/DDBJ databases">
        <title>The Genome Sequence of Enterococcus sp. DIV0659b.</title>
        <authorList>
            <consortium name="The Broad Institute Genomics Platform"/>
            <consortium name="The Broad Institute Genomic Center for Infectious Diseases"/>
            <person name="Earl A."/>
            <person name="Manson A."/>
            <person name="Schwartman J."/>
            <person name="Gilmore M."/>
            <person name="Abouelleil A."/>
            <person name="Cao P."/>
            <person name="Chapman S."/>
            <person name="Cusick C."/>
            <person name="Shea T."/>
            <person name="Young S."/>
            <person name="Neafsey D."/>
            <person name="Nusbaum C."/>
            <person name="Birren B."/>
        </authorList>
    </citation>
    <scope>NUCLEOTIDE SEQUENCE [LARGE SCALE GENOMIC DNA]</scope>
    <source>
        <strain evidence="2 4">4G2_DIV0659</strain>
    </source>
</reference>
<reference evidence="3" key="1">
    <citation type="submission" date="2017-05" db="EMBL/GenBank/DDBJ databases">
        <title>The Genome Sequence of Enterococcus sp. 4G2_DIV0659.</title>
        <authorList>
            <consortium name="The Broad Institute Genomics Platform"/>
            <consortium name="The Broad Institute Genomic Center for Infectious Diseases"/>
            <person name="Earl A."/>
            <person name="Manson A."/>
            <person name="Schwartman J."/>
            <person name="Gilmore M."/>
            <person name="Abouelleil A."/>
            <person name="Cao P."/>
            <person name="Chapman S."/>
            <person name="Cusick C."/>
            <person name="Shea T."/>
            <person name="Young S."/>
            <person name="Neafsey D."/>
            <person name="Nusbaum C."/>
            <person name="Birren B."/>
        </authorList>
    </citation>
    <scope>NUCLEOTIDE SEQUENCE [LARGE SCALE GENOMIC DNA]</scope>
    <source>
        <strain evidence="3">4G2_DIV0659</strain>
    </source>
</reference>
<evidence type="ECO:0000313" key="4">
    <source>
        <dbReference type="Proteomes" id="UP000195139"/>
    </source>
</evidence>
<keyword evidence="4" id="KW-1185">Reference proteome</keyword>
<evidence type="ECO:0000313" key="3">
    <source>
        <dbReference type="EMBL" id="OTO10233.1"/>
    </source>
</evidence>
<evidence type="ECO:0000313" key="2">
    <source>
        <dbReference type="EMBL" id="MEI5995432.1"/>
    </source>
</evidence>
<protein>
    <submittedName>
        <fullName evidence="3">Uncharacterized protein</fullName>
    </submittedName>
</protein>
<keyword evidence="1" id="KW-1133">Transmembrane helix</keyword>
<name>A0A242CJ13_9ENTE</name>
<dbReference type="AlphaFoldDB" id="A0A242CJ13"/>
<gene>
    <name evidence="3" type="ORF">A5880_000917</name>
    <name evidence="2" type="ORF">A5880_003023</name>
</gene>
<feature type="transmembrane region" description="Helical" evidence="1">
    <location>
        <begin position="29"/>
        <end position="48"/>
    </location>
</feature>
<dbReference type="Proteomes" id="UP000195139">
    <property type="component" value="Unassembled WGS sequence"/>
</dbReference>
<feature type="transmembrane region" description="Helical" evidence="1">
    <location>
        <begin position="92"/>
        <end position="114"/>
    </location>
</feature>
<organism evidence="3">
    <name type="scientific">Candidatus Enterococcus mansonii</name>
    <dbReference type="NCBI Taxonomy" id="1834181"/>
    <lineage>
        <taxon>Bacteria</taxon>
        <taxon>Bacillati</taxon>
        <taxon>Bacillota</taxon>
        <taxon>Bacilli</taxon>
        <taxon>Lactobacillales</taxon>
        <taxon>Enterococcaceae</taxon>
        <taxon>Enterococcus</taxon>
    </lineage>
</organism>
<feature type="transmembrane region" description="Helical" evidence="1">
    <location>
        <begin position="55"/>
        <end position="80"/>
    </location>
</feature>
<feature type="transmembrane region" description="Helical" evidence="1">
    <location>
        <begin position="5"/>
        <end position="23"/>
    </location>
</feature>
<accession>A0A242CJ13</accession>
<proteinExistence type="predicted"/>
<dbReference type="EMBL" id="NGLE02000001">
    <property type="protein sequence ID" value="MEI5995432.1"/>
    <property type="molecule type" value="Genomic_DNA"/>
</dbReference>
<evidence type="ECO:0000256" key="1">
    <source>
        <dbReference type="SAM" id="Phobius"/>
    </source>
</evidence>
<keyword evidence="1" id="KW-0472">Membrane</keyword>
<comment type="caution">
    <text evidence="3">The sequence shown here is derived from an EMBL/GenBank/DDBJ whole genome shotgun (WGS) entry which is preliminary data.</text>
</comment>
<dbReference type="EMBL" id="NGLE01000001">
    <property type="protein sequence ID" value="OTO10233.1"/>
    <property type="molecule type" value="Genomic_DNA"/>
</dbReference>
<sequence>MLTKFLNISLLTINLMFCVVSLYSGIYLFTFGLVMGALIWLLSLYTLLKYNQFFFLAILFIFLIILSVPLFLLFLMMYVFNGIPDSSRLFQTALISVIGMSYCFLNPLFSLIIISRSHADKLLKQAE</sequence>